<gene>
    <name evidence="2" type="ORF">OV079_42230</name>
</gene>
<evidence type="ECO:0000313" key="3">
    <source>
        <dbReference type="Proteomes" id="UP001150924"/>
    </source>
</evidence>
<proteinExistence type="predicted"/>
<dbReference type="AlphaFoldDB" id="A0A9X3J0T6"/>
<reference evidence="2" key="1">
    <citation type="submission" date="2022-11" db="EMBL/GenBank/DDBJ databases">
        <title>Minimal conservation of predation-associated metabolite biosynthetic gene clusters underscores biosynthetic potential of Myxococcota including descriptions for ten novel species: Archangium lansinium sp. nov., Myxococcus landrumus sp. nov., Nannocystis bai.</title>
        <authorList>
            <person name="Ahearne A."/>
            <person name="Stevens C."/>
            <person name="Phillips K."/>
        </authorList>
    </citation>
    <scope>NUCLEOTIDE SEQUENCE</scope>
    <source>
        <strain evidence="2">Na p29</strain>
    </source>
</reference>
<keyword evidence="3" id="KW-1185">Reference proteome</keyword>
<dbReference type="EMBL" id="JAPNKE010000002">
    <property type="protein sequence ID" value="MCY1012057.1"/>
    <property type="molecule type" value="Genomic_DNA"/>
</dbReference>
<organism evidence="2 3">
    <name type="scientific">Nannocystis pusilla</name>
    <dbReference type="NCBI Taxonomy" id="889268"/>
    <lineage>
        <taxon>Bacteria</taxon>
        <taxon>Pseudomonadati</taxon>
        <taxon>Myxococcota</taxon>
        <taxon>Polyangia</taxon>
        <taxon>Nannocystales</taxon>
        <taxon>Nannocystaceae</taxon>
        <taxon>Nannocystis</taxon>
    </lineage>
</organism>
<feature type="compositionally biased region" description="Low complexity" evidence="1">
    <location>
        <begin position="82"/>
        <end position="93"/>
    </location>
</feature>
<protein>
    <submittedName>
        <fullName evidence="2">Uncharacterized protein</fullName>
    </submittedName>
</protein>
<name>A0A9X3J0T6_9BACT</name>
<accession>A0A9X3J0T6</accession>
<comment type="caution">
    <text evidence="2">The sequence shown here is derived from an EMBL/GenBank/DDBJ whole genome shotgun (WGS) entry which is preliminary data.</text>
</comment>
<dbReference type="Proteomes" id="UP001150924">
    <property type="component" value="Unassembled WGS sequence"/>
</dbReference>
<evidence type="ECO:0000313" key="2">
    <source>
        <dbReference type="EMBL" id="MCY1012057.1"/>
    </source>
</evidence>
<dbReference type="RefSeq" id="WP_267775394.1">
    <property type="nucleotide sequence ID" value="NZ_JAPNKE010000002.1"/>
</dbReference>
<evidence type="ECO:0000256" key="1">
    <source>
        <dbReference type="SAM" id="MobiDB-lite"/>
    </source>
</evidence>
<sequence>MTRNEQVILDPPIPARHPPPSKTLGGPPSDHDPPGDPFGSTDGRSELHKANDPWPTEVQRALDDMPVGTFGTEGEDVDLQVPPRGLPRGRPPGAVQTDTGDPALDTRIENATETLQVNLLALLQAPQTIEVRLHLALQEHRPRHGAIKPSDTSNLRSAAFIPDSQAFARLVTARRARNRGSSAGRR</sequence>
<feature type="compositionally biased region" description="Pro residues" evidence="1">
    <location>
        <begin position="11"/>
        <end position="21"/>
    </location>
</feature>
<feature type="region of interest" description="Disordered" evidence="1">
    <location>
        <begin position="1"/>
        <end position="103"/>
    </location>
</feature>